<dbReference type="InterPro" id="IPR020904">
    <property type="entry name" value="Sc_DH/Rdtase_CS"/>
</dbReference>
<comment type="caution">
    <text evidence="3">The sequence shown here is derived from an EMBL/GenBank/DDBJ whole genome shotgun (WGS) entry which is preliminary data.</text>
</comment>
<dbReference type="SUPFAM" id="SSF51735">
    <property type="entry name" value="NAD(P)-binding Rossmann-fold domains"/>
    <property type="match status" value="1"/>
</dbReference>
<organism evidence="3 4">
    <name type="scientific">Stagnimonas aquatica</name>
    <dbReference type="NCBI Taxonomy" id="2689987"/>
    <lineage>
        <taxon>Bacteria</taxon>
        <taxon>Pseudomonadati</taxon>
        <taxon>Pseudomonadota</taxon>
        <taxon>Gammaproteobacteria</taxon>
        <taxon>Nevskiales</taxon>
        <taxon>Nevskiaceae</taxon>
        <taxon>Stagnimonas</taxon>
    </lineage>
</organism>
<accession>A0A3N0VEG4</accession>
<reference evidence="3 4" key="1">
    <citation type="submission" date="2018-10" db="EMBL/GenBank/DDBJ databases">
        <authorList>
            <person name="Chen W.-M."/>
        </authorList>
    </citation>
    <scope>NUCLEOTIDE SEQUENCE [LARGE SCALE GENOMIC DNA]</scope>
    <source>
        <strain evidence="3 4">THS-13</strain>
    </source>
</reference>
<dbReference type="InterPro" id="IPR002347">
    <property type="entry name" value="SDR_fam"/>
</dbReference>
<dbReference type="PANTHER" id="PTHR42901:SF1">
    <property type="entry name" value="ALCOHOL DEHYDROGENASE"/>
    <property type="match status" value="1"/>
</dbReference>
<gene>
    <name evidence="3" type="ORF">ED208_09120</name>
</gene>
<dbReference type="RefSeq" id="WP_123211565.1">
    <property type="nucleotide sequence ID" value="NZ_RJVO01000003.1"/>
</dbReference>
<evidence type="ECO:0000256" key="2">
    <source>
        <dbReference type="ARBA" id="ARBA00023002"/>
    </source>
</evidence>
<proteinExistence type="inferred from homology"/>
<protein>
    <submittedName>
        <fullName evidence="3">SDR family NAD(P)-dependent oxidoreductase</fullName>
    </submittedName>
</protein>
<dbReference type="GO" id="GO:0016491">
    <property type="term" value="F:oxidoreductase activity"/>
    <property type="evidence" value="ECO:0007669"/>
    <property type="project" value="UniProtKB-KW"/>
</dbReference>
<evidence type="ECO:0000256" key="1">
    <source>
        <dbReference type="ARBA" id="ARBA00006484"/>
    </source>
</evidence>
<dbReference type="EMBL" id="RJVO01000003">
    <property type="protein sequence ID" value="ROH91110.1"/>
    <property type="molecule type" value="Genomic_DNA"/>
</dbReference>
<keyword evidence="4" id="KW-1185">Reference proteome</keyword>
<dbReference type="PROSITE" id="PS00061">
    <property type="entry name" value="ADH_SHORT"/>
    <property type="match status" value="1"/>
</dbReference>
<comment type="similarity">
    <text evidence="1">Belongs to the short-chain dehydrogenases/reductases (SDR) family.</text>
</comment>
<evidence type="ECO:0000313" key="4">
    <source>
        <dbReference type="Proteomes" id="UP000282106"/>
    </source>
</evidence>
<dbReference type="InterPro" id="IPR036291">
    <property type="entry name" value="NAD(P)-bd_dom_sf"/>
</dbReference>
<dbReference type="Gene3D" id="3.40.50.720">
    <property type="entry name" value="NAD(P)-binding Rossmann-like Domain"/>
    <property type="match status" value="1"/>
</dbReference>
<keyword evidence="2" id="KW-0560">Oxidoreductase</keyword>
<sequence length="248" mass="25965">MSTLPADYQPQPGSLKDRVILITGAGDGLGKATALAAAAAGATTILLGRTIKKLEATYDAIEKAGGPQPGIVPLNLNGATWNDHLALAETLEAEFGRLDGLVHCAAHFTGFARLAELAPKDWMDSLQTNLTAAYVLSRACLPLLEKSPDASLVFVSDAGGRRPKAYHGVYGITKAAVEAMAATWAQECAGSHPKLRINSYYPGPMRTAIRVKGYAGEGVQETPPPDAAARRLLWLLSADSCGVSGQAL</sequence>
<dbReference type="FunCoup" id="A0A3N0VEG4">
    <property type="interactions" value="79"/>
</dbReference>
<dbReference type="Proteomes" id="UP000282106">
    <property type="component" value="Unassembled WGS sequence"/>
</dbReference>
<dbReference type="PANTHER" id="PTHR42901">
    <property type="entry name" value="ALCOHOL DEHYDROGENASE"/>
    <property type="match status" value="1"/>
</dbReference>
<name>A0A3N0VEG4_9GAMM</name>
<dbReference type="InParanoid" id="A0A3N0VEG4"/>
<dbReference type="Pfam" id="PF00106">
    <property type="entry name" value="adh_short"/>
    <property type="match status" value="1"/>
</dbReference>
<dbReference type="PRINTS" id="PR00081">
    <property type="entry name" value="GDHRDH"/>
</dbReference>
<evidence type="ECO:0000313" key="3">
    <source>
        <dbReference type="EMBL" id="ROH91110.1"/>
    </source>
</evidence>
<dbReference type="AlphaFoldDB" id="A0A3N0VEG4"/>